<keyword evidence="1" id="KW-0812">Transmembrane</keyword>
<dbReference type="Pfam" id="PF04238">
    <property type="entry name" value="DUF420"/>
    <property type="match status" value="1"/>
</dbReference>
<evidence type="ECO:0000256" key="1">
    <source>
        <dbReference type="SAM" id="Phobius"/>
    </source>
</evidence>
<dbReference type="EMBL" id="FOLE01000007">
    <property type="protein sequence ID" value="SFC62477.1"/>
    <property type="molecule type" value="Genomic_DNA"/>
</dbReference>
<dbReference type="PANTHER" id="PTHR37692:SF1">
    <property type="entry name" value="DUF420 DOMAIN-CONTAINING PROTEIN"/>
    <property type="match status" value="1"/>
</dbReference>
<dbReference type="InterPro" id="IPR018247">
    <property type="entry name" value="EF_Hand_1_Ca_BS"/>
</dbReference>
<proteinExistence type="predicted"/>
<feature type="transmembrane region" description="Helical" evidence="1">
    <location>
        <begin position="170"/>
        <end position="190"/>
    </location>
</feature>
<feature type="transmembrane region" description="Helical" evidence="1">
    <location>
        <begin position="47"/>
        <end position="68"/>
    </location>
</feature>
<name>A0A1I1KNY9_9BACT</name>
<evidence type="ECO:0000313" key="2">
    <source>
        <dbReference type="EMBL" id="SFC62477.1"/>
    </source>
</evidence>
<feature type="transmembrane region" description="Helical" evidence="1">
    <location>
        <begin position="80"/>
        <end position="99"/>
    </location>
</feature>
<dbReference type="Proteomes" id="UP000199514">
    <property type="component" value="Unassembled WGS sequence"/>
</dbReference>
<keyword evidence="3" id="KW-1185">Reference proteome</keyword>
<feature type="transmembrane region" description="Helical" evidence="1">
    <location>
        <begin position="12"/>
        <end position="35"/>
    </location>
</feature>
<evidence type="ECO:0000313" key="3">
    <source>
        <dbReference type="Proteomes" id="UP000199514"/>
    </source>
</evidence>
<reference evidence="2 3" key="1">
    <citation type="submission" date="2016-10" db="EMBL/GenBank/DDBJ databases">
        <authorList>
            <person name="de Groot N.N."/>
        </authorList>
    </citation>
    <scope>NUCLEOTIDE SEQUENCE [LARGE SCALE GENOMIC DNA]</scope>
    <source>
        <strain evidence="2 3">DSM 6793</strain>
    </source>
</reference>
<dbReference type="AlphaFoldDB" id="A0A1I1KNY9"/>
<protein>
    <submittedName>
        <fullName evidence="2">Putative membrane protein</fullName>
    </submittedName>
</protein>
<keyword evidence="1" id="KW-1133">Transmembrane helix</keyword>
<feature type="transmembrane region" description="Helical" evidence="1">
    <location>
        <begin position="130"/>
        <end position="158"/>
    </location>
</feature>
<sequence length="196" mass="21734">MTNNLAPANDKKILWIIGVLSVVIPIVVAVLLFMPQTGNLGDLDVSFLPHLNAVLNSATAIALAMGYYKIKTDKPAEHRMLMLSAFALSSIFLVSYVLYHFQAPSTRFGDLDHNGILSESELLAAGYVRYIYFVLLLAHIILAAVIVPFVLLSIYFGLTKQIARHKKVSAYTFPLWLFVAISGVIVYLMISPYYGH</sequence>
<gene>
    <name evidence="2" type="ORF">SAMN05421780_107147</name>
</gene>
<dbReference type="InterPro" id="IPR007352">
    <property type="entry name" value="DUF420"/>
</dbReference>
<dbReference type="STRING" id="927664.SAMN05421780_107147"/>
<dbReference type="PANTHER" id="PTHR37692">
    <property type="entry name" value="HYPOTHETICAL MEMBRANE SPANNING PROTEIN"/>
    <property type="match status" value="1"/>
</dbReference>
<accession>A0A1I1KNY9</accession>
<dbReference type="RefSeq" id="WP_091513339.1">
    <property type="nucleotide sequence ID" value="NZ_FOLE01000007.1"/>
</dbReference>
<dbReference type="OrthoDB" id="9811380at2"/>
<dbReference type="PROSITE" id="PS00018">
    <property type="entry name" value="EF_HAND_1"/>
    <property type="match status" value="1"/>
</dbReference>
<keyword evidence="1" id="KW-0472">Membrane</keyword>
<organism evidence="2 3">
    <name type="scientific">Flexibacter flexilis DSM 6793</name>
    <dbReference type="NCBI Taxonomy" id="927664"/>
    <lineage>
        <taxon>Bacteria</taxon>
        <taxon>Pseudomonadati</taxon>
        <taxon>Bacteroidota</taxon>
        <taxon>Cytophagia</taxon>
        <taxon>Cytophagales</taxon>
        <taxon>Flexibacteraceae</taxon>
        <taxon>Flexibacter</taxon>
    </lineage>
</organism>